<feature type="transmembrane region" description="Helical" evidence="1">
    <location>
        <begin position="54"/>
        <end position="76"/>
    </location>
</feature>
<reference evidence="2 3" key="1">
    <citation type="journal article" date="2016" name="Nat. Commun.">
        <title>Thousands of microbial genomes shed light on interconnected biogeochemical processes in an aquifer system.</title>
        <authorList>
            <person name="Anantharaman K."/>
            <person name="Brown C.T."/>
            <person name="Hug L.A."/>
            <person name="Sharon I."/>
            <person name="Castelle C.J."/>
            <person name="Probst A.J."/>
            <person name="Thomas B.C."/>
            <person name="Singh A."/>
            <person name="Wilkins M.J."/>
            <person name="Karaoz U."/>
            <person name="Brodie E.L."/>
            <person name="Williams K.H."/>
            <person name="Hubbard S.S."/>
            <person name="Banfield J.F."/>
        </authorList>
    </citation>
    <scope>NUCLEOTIDE SEQUENCE [LARGE SCALE GENOMIC DNA]</scope>
</reference>
<keyword evidence="1" id="KW-0472">Membrane</keyword>
<sequence length="236" mass="27404">MTTERKEEIPQTKLLEAVLPYQTTVYVTVFNIIQCIALAFLINEVRDVLTKEEISFAWFLRSAVAFAIVLIVWHRYVSEFQYLWPISWADTLGPFLIGIIECVIIFSINPKVISLDWFISGMASFQFLVAIGYGHAYLRRIMAITEKLYQNFYSDYPQFASHLVSFLKDYDWWHFKVFIVALSTSVVLLGIVILFPGDWNEPIVSIFYLVGIIQGEVRNNFQKALRKDKLIGPYFS</sequence>
<feature type="transmembrane region" description="Helical" evidence="1">
    <location>
        <begin position="118"/>
        <end position="138"/>
    </location>
</feature>
<dbReference type="Proteomes" id="UP000179214">
    <property type="component" value="Unassembled WGS sequence"/>
</dbReference>
<keyword evidence="1" id="KW-0812">Transmembrane</keyword>
<accession>A0A1G2I5Q3</accession>
<feature type="transmembrane region" description="Helical" evidence="1">
    <location>
        <begin position="173"/>
        <end position="195"/>
    </location>
</feature>
<evidence type="ECO:0000313" key="2">
    <source>
        <dbReference type="EMBL" id="OGZ70136.1"/>
    </source>
</evidence>
<evidence type="ECO:0000256" key="1">
    <source>
        <dbReference type="SAM" id="Phobius"/>
    </source>
</evidence>
<feature type="transmembrane region" description="Helical" evidence="1">
    <location>
        <begin position="82"/>
        <end position="106"/>
    </location>
</feature>
<comment type="caution">
    <text evidence="2">The sequence shown here is derived from an EMBL/GenBank/DDBJ whole genome shotgun (WGS) entry which is preliminary data.</text>
</comment>
<dbReference type="EMBL" id="MHOV01000018">
    <property type="protein sequence ID" value="OGZ70136.1"/>
    <property type="molecule type" value="Genomic_DNA"/>
</dbReference>
<proteinExistence type="predicted"/>
<organism evidence="2 3">
    <name type="scientific">Candidatus Staskawiczbacteria bacterium RIFCSPHIGHO2_12_FULL_38_11</name>
    <dbReference type="NCBI Taxonomy" id="1802209"/>
    <lineage>
        <taxon>Bacteria</taxon>
        <taxon>Candidatus Staskawicziibacteriota</taxon>
    </lineage>
</organism>
<gene>
    <name evidence="2" type="ORF">A3F47_02220</name>
</gene>
<dbReference type="AlphaFoldDB" id="A0A1G2I5Q3"/>
<evidence type="ECO:0000313" key="3">
    <source>
        <dbReference type="Proteomes" id="UP000179214"/>
    </source>
</evidence>
<protein>
    <submittedName>
        <fullName evidence="2">Uncharacterized protein</fullName>
    </submittedName>
</protein>
<keyword evidence="1" id="KW-1133">Transmembrane helix</keyword>
<name>A0A1G2I5Q3_9BACT</name>
<feature type="transmembrane region" description="Helical" evidence="1">
    <location>
        <begin position="23"/>
        <end position="42"/>
    </location>
</feature>